<dbReference type="GO" id="GO:0009893">
    <property type="term" value="P:positive regulation of metabolic process"/>
    <property type="evidence" value="ECO:0007669"/>
    <property type="project" value="UniProtKB-ARBA"/>
</dbReference>
<evidence type="ECO:0000256" key="5">
    <source>
        <dbReference type="ARBA" id="ARBA00023242"/>
    </source>
</evidence>
<dbReference type="GO" id="GO:0006351">
    <property type="term" value="P:DNA-templated transcription"/>
    <property type="evidence" value="ECO:0007669"/>
    <property type="project" value="InterPro"/>
</dbReference>
<sequence length="692" mass="78307">MDRMKLSPTTPDEPRLVVAGGNRRRRPKRSSRACARCHRRKVRCDGAISGFPCTNCRLDQYPCTLQPTLRQTSRVKQLSKAPIRSPQRGTLPQAKYRSNIGTITKGSLLFDYPCLDASGLKRLTHEKIVLLETQGCLRVPSRHALDALVKHYFLYVHPCLPLLDEAAFWREYRCTKAGGSGISIVLFRAMLFAASPLVPVEVAQQCGHETLLLARDDLYRRAKLLYESGAETDPLTIAQTTLLLSYYTTDSETSTNSTWLEIAIESAKEGNAHIYYSVPSPSGTNSTDLKRVWWCCLIRDRLISLGMRRPIQITPDEYDLPQQGLTFADLEDEAFHSEVYGLDTKTALSQVLASLCHFAVTVTDMAMIVYPTVRSRQSDREDPRKKIEKLERAKSALLKWELNWLEHMEGKDFYLHSSLALCCNLLSIYYQSARMAVSNHMCRLITMVKSLEYEDLKRIEACRSDLVTAIGSTAQKVKEFIIHGVADKLPISAVAYTMLPQILLSIESELSKTPEDKQKREVMLVLFVEINRIFSSRYYTRRILDITWRALQLCQKASLSDEEASRTGLVLRADCSPVLFELRLTHYVRLLRYIDEVMSTLDHPVEKVSMLCPVDLALSDHVDKLGPSIPTWMQSIEETYLGREALHTWSSSLFLSWSPADDASNASADSSESNEDADAFQQILECLPLLGE</sequence>
<dbReference type="OrthoDB" id="4161332at2759"/>
<name>A0A5M3Z7C3_ASPTE</name>
<gene>
    <name evidence="6" type="ORF">ATEIFO6365_0009005900</name>
</gene>
<dbReference type="InterPro" id="IPR036864">
    <property type="entry name" value="Zn2-C6_fun-type_DNA-bd_sf"/>
</dbReference>
<organism evidence="6 7">
    <name type="scientific">Aspergillus terreus</name>
    <dbReference type="NCBI Taxonomy" id="33178"/>
    <lineage>
        <taxon>Eukaryota</taxon>
        <taxon>Fungi</taxon>
        <taxon>Dikarya</taxon>
        <taxon>Ascomycota</taxon>
        <taxon>Pezizomycotina</taxon>
        <taxon>Eurotiomycetes</taxon>
        <taxon>Eurotiomycetidae</taxon>
        <taxon>Eurotiales</taxon>
        <taxon>Aspergillaceae</taxon>
        <taxon>Aspergillus</taxon>
        <taxon>Aspergillus subgen. Circumdati</taxon>
    </lineage>
</organism>
<proteinExistence type="predicted"/>
<keyword evidence="4" id="KW-0804">Transcription</keyword>
<dbReference type="VEuPathDB" id="FungiDB:ATEG_07458"/>
<keyword evidence="7" id="KW-1185">Reference proteome</keyword>
<accession>A0A5M3Z7C3</accession>
<dbReference type="InterPro" id="IPR007219">
    <property type="entry name" value="XnlR_reg_dom"/>
</dbReference>
<dbReference type="EMBL" id="BLJY01000009">
    <property type="protein sequence ID" value="GFF18696.1"/>
    <property type="molecule type" value="Genomic_DNA"/>
</dbReference>
<keyword evidence="5" id="KW-0539">Nucleus</keyword>
<dbReference type="PANTHER" id="PTHR47425:SF2">
    <property type="entry name" value="FARB-RELATED"/>
    <property type="match status" value="1"/>
</dbReference>
<dbReference type="GO" id="GO:0003677">
    <property type="term" value="F:DNA binding"/>
    <property type="evidence" value="ECO:0007669"/>
    <property type="project" value="UniProtKB-KW"/>
</dbReference>
<dbReference type="GO" id="GO:0008270">
    <property type="term" value="F:zinc ion binding"/>
    <property type="evidence" value="ECO:0007669"/>
    <property type="project" value="InterPro"/>
</dbReference>
<evidence type="ECO:0000313" key="7">
    <source>
        <dbReference type="Proteomes" id="UP000452235"/>
    </source>
</evidence>
<dbReference type="PROSITE" id="PS50048">
    <property type="entry name" value="ZN2_CY6_FUNGAL_2"/>
    <property type="match status" value="1"/>
</dbReference>
<reference evidence="6 7" key="1">
    <citation type="submission" date="2020-01" db="EMBL/GenBank/DDBJ databases">
        <title>Aspergillus terreus IFO 6365 whole genome shotgun sequence.</title>
        <authorList>
            <person name="Kanamasa S."/>
            <person name="Takahashi H."/>
        </authorList>
    </citation>
    <scope>NUCLEOTIDE SEQUENCE [LARGE SCALE GENOMIC DNA]</scope>
    <source>
        <strain evidence="6 7">IFO 6365</strain>
    </source>
</reference>
<keyword evidence="2" id="KW-0805">Transcription regulation</keyword>
<protein>
    <submittedName>
        <fullName evidence="6">Uncharacterized protein</fullName>
    </submittedName>
</protein>
<evidence type="ECO:0000256" key="4">
    <source>
        <dbReference type="ARBA" id="ARBA00023163"/>
    </source>
</evidence>
<evidence type="ECO:0000256" key="1">
    <source>
        <dbReference type="ARBA" id="ARBA00022723"/>
    </source>
</evidence>
<dbReference type="AlphaFoldDB" id="A0A5M3Z7C3"/>
<dbReference type="CDD" id="cd12148">
    <property type="entry name" value="fungal_TF_MHR"/>
    <property type="match status" value="1"/>
</dbReference>
<evidence type="ECO:0000313" key="6">
    <source>
        <dbReference type="EMBL" id="GFF18696.1"/>
    </source>
</evidence>
<comment type="caution">
    <text evidence="6">The sequence shown here is derived from an EMBL/GenBank/DDBJ whole genome shotgun (WGS) entry which is preliminary data.</text>
</comment>
<dbReference type="CDD" id="cd00067">
    <property type="entry name" value="GAL4"/>
    <property type="match status" value="1"/>
</dbReference>
<evidence type="ECO:0000256" key="3">
    <source>
        <dbReference type="ARBA" id="ARBA00023125"/>
    </source>
</evidence>
<dbReference type="GO" id="GO:0000981">
    <property type="term" value="F:DNA-binding transcription factor activity, RNA polymerase II-specific"/>
    <property type="evidence" value="ECO:0007669"/>
    <property type="project" value="InterPro"/>
</dbReference>
<dbReference type="Gene3D" id="4.10.240.10">
    <property type="entry name" value="Zn(2)-C6 fungal-type DNA-binding domain"/>
    <property type="match status" value="1"/>
</dbReference>
<dbReference type="InterPro" id="IPR052761">
    <property type="entry name" value="Fungal_Detox/Toxin_TFs"/>
</dbReference>
<keyword evidence="1" id="KW-0479">Metal-binding</keyword>
<dbReference type="SUPFAM" id="SSF57701">
    <property type="entry name" value="Zn2/Cys6 DNA-binding domain"/>
    <property type="match status" value="1"/>
</dbReference>
<dbReference type="Pfam" id="PF00172">
    <property type="entry name" value="Zn_clus"/>
    <property type="match status" value="1"/>
</dbReference>
<evidence type="ECO:0000256" key="2">
    <source>
        <dbReference type="ARBA" id="ARBA00023015"/>
    </source>
</evidence>
<keyword evidence="3" id="KW-0238">DNA-binding</keyword>
<dbReference type="PROSITE" id="PS00463">
    <property type="entry name" value="ZN2_CY6_FUNGAL_1"/>
    <property type="match status" value="1"/>
</dbReference>
<dbReference type="InterPro" id="IPR001138">
    <property type="entry name" value="Zn2Cys6_DnaBD"/>
</dbReference>
<dbReference type="Proteomes" id="UP000452235">
    <property type="component" value="Unassembled WGS sequence"/>
</dbReference>
<dbReference type="SMART" id="SM00066">
    <property type="entry name" value="GAL4"/>
    <property type="match status" value="1"/>
</dbReference>
<dbReference type="Pfam" id="PF04082">
    <property type="entry name" value="Fungal_trans"/>
    <property type="match status" value="1"/>
</dbReference>
<dbReference type="PANTHER" id="PTHR47425">
    <property type="entry name" value="FARB-RELATED"/>
    <property type="match status" value="1"/>
</dbReference>